<dbReference type="PANTHER" id="PTHR12304">
    <property type="entry name" value="INOSINE-URIDINE PREFERRING NUCLEOSIDE HYDROLASE"/>
    <property type="match status" value="1"/>
</dbReference>
<evidence type="ECO:0000313" key="7">
    <source>
        <dbReference type="Proteomes" id="UP000294886"/>
    </source>
</evidence>
<proteinExistence type="predicted"/>
<dbReference type="GO" id="GO:0008477">
    <property type="term" value="F:purine nucleosidase activity"/>
    <property type="evidence" value="ECO:0007669"/>
    <property type="project" value="TreeGrafter"/>
</dbReference>
<name>A0A101E592_9THEO</name>
<dbReference type="InterPro" id="IPR015910">
    <property type="entry name" value="I/U_nuclsd_hydro_CS"/>
</dbReference>
<dbReference type="GO" id="GO:0045437">
    <property type="term" value="F:uridine nucleosidase activity"/>
    <property type="evidence" value="ECO:0007669"/>
    <property type="project" value="UniProtKB-ARBA"/>
</dbReference>
<dbReference type="Proteomes" id="UP000264445">
    <property type="component" value="Unassembled WGS sequence"/>
</dbReference>
<reference evidence="5 7" key="2">
    <citation type="submission" date="2019-03" db="EMBL/GenBank/DDBJ databases">
        <title>Genomic Encyclopedia of Type Strains, Phase IV (KMG-IV): sequencing the most valuable type-strain genomes for metagenomic binning, comparative biology and taxonomic classification.</title>
        <authorList>
            <person name="Goeker M."/>
        </authorList>
    </citation>
    <scope>NUCLEOTIDE SEQUENCE [LARGE SCALE GENOMIC DNA]</scope>
    <source>
        <strain evidence="5 7">DSM 13054</strain>
    </source>
</reference>
<dbReference type="PANTHER" id="PTHR12304:SF4">
    <property type="entry name" value="URIDINE NUCLEOSIDASE"/>
    <property type="match status" value="1"/>
</dbReference>
<dbReference type="Proteomes" id="UP000294886">
    <property type="component" value="Unassembled WGS sequence"/>
</dbReference>
<dbReference type="GO" id="GO:0005829">
    <property type="term" value="C:cytosol"/>
    <property type="evidence" value="ECO:0007669"/>
    <property type="project" value="TreeGrafter"/>
</dbReference>
<dbReference type="CDD" id="cd02651">
    <property type="entry name" value="nuc_hydro_IU_UC_XIUA"/>
    <property type="match status" value="1"/>
</dbReference>
<gene>
    <name evidence="4" type="ORF">DEA61_10740</name>
    <name evidence="5" type="ORF">EV203_101130</name>
</gene>
<evidence type="ECO:0000313" key="5">
    <source>
        <dbReference type="EMBL" id="TCO68660.1"/>
    </source>
</evidence>
<dbReference type="EMBL" id="SLWU01000001">
    <property type="protein sequence ID" value="TCO68660.1"/>
    <property type="molecule type" value="Genomic_DNA"/>
</dbReference>
<evidence type="ECO:0000256" key="1">
    <source>
        <dbReference type="ARBA" id="ARBA00022801"/>
    </source>
</evidence>
<dbReference type="EMBL" id="DOLB01000158">
    <property type="protein sequence ID" value="HBT50232.1"/>
    <property type="molecule type" value="Genomic_DNA"/>
</dbReference>
<keyword evidence="1 5" id="KW-0378">Hydrolase</keyword>
<evidence type="ECO:0000313" key="4">
    <source>
        <dbReference type="EMBL" id="HBT50232.1"/>
    </source>
</evidence>
<dbReference type="Gene3D" id="3.90.245.10">
    <property type="entry name" value="Ribonucleoside hydrolase-like"/>
    <property type="match status" value="1"/>
</dbReference>
<keyword evidence="2" id="KW-0326">Glycosidase</keyword>
<evidence type="ECO:0000313" key="6">
    <source>
        <dbReference type="Proteomes" id="UP000264445"/>
    </source>
</evidence>
<protein>
    <submittedName>
        <fullName evidence="4 5">Pyrimidine-specific ribonucleoside hydrolase</fullName>
    </submittedName>
</protein>
<dbReference type="GO" id="GO:0006152">
    <property type="term" value="P:purine nucleoside catabolic process"/>
    <property type="evidence" value="ECO:0007669"/>
    <property type="project" value="TreeGrafter"/>
</dbReference>
<dbReference type="NCBIfam" id="NF007761">
    <property type="entry name" value="PRK10443.1"/>
    <property type="match status" value="1"/>
</dbReference>
<reference evidence="4 6" key="1">
    <citation type="journal article" date="2018" name="Nat. Biotechnol.">
        <title>A standardized bacterial taxonomy based on genome phylogeny substantially revises the tree of life.</title>
        <authorList>
            <person name="Parks D.H."/>
            <person name="Chuvochina M."/>
            <person name="Waite D.W."/>
            <person name="Rinke C."/>
            <person name="Skarshewski A."/>
            <person name="Chaumeil P.A."/>
            <person name="Hugenholtz P."/>
        </authorList>
    </citation>
    <scope>NUCLEOTIDE SEQUENCE [LARGE SCALE GENOMIC DNA]</scope>
    <source>
        <strain evidence="4">UBA12544</strain>
    </source>
</reference>
<evidence type="ECO:0000256" key="2">
    <source>
        <dbReference type="ARBA" id="ARBA00023295"/>
    </source>
</evidence>
<dbReference type="InterPro" id="IPR036452">
    <property type="entry name" value="Ribo_hydro-like"/>
</dbReference>
<dbReference type="SUPFAM" id="SSF53590">
    <property type="entry name" value="Nucleoside hydrolase"/>
    <property type="match status" value="1"/>
</dbReference>
<dbReference type="RefSeq" id="WP_132038859.1">
    <property type="nucleotide sequence ID" value="NZ_DOLB01000158.1"/>
</dbReference>
<dbReference type="InterPro" id="IPR001910">
    <property type="entry name" value="Inosine/uridine_hydrolase_dom"/>
</dbReference>
<feature type="domain" description="Inosine/uridine-preferring nucleoside hydrolase" evidence="3">
    <location>
        <begin position="7"/>
        <end position="299"/>
    </location>
</feature>
<dbReference type="PROSITE" id="PS01247">
    <property type="entry name" value="IUNH"/>
    <property type="match status" value="1"/>
</dbReference>
<comment type="caution">
    <text evidence="5">The sequence shown here is derived from an EMBL/GenBank/DDBJ whole genome shotgun (WGS) entry which is preliminary data.</text>
</comment>
<dbReference type="AlphaFoldDB" id="A0A101E592"/>
<accession>A0A101E592</accession>
<dbReference type="InterPro" id="IPR023186">
    <property type="entry name" value="IUNH"/>
</dbReference>
<sequence>MVKRKPVIIDCDPGHDDAIALLLAFASDKLDVKAVTTVAGNQTIDKTFNNALKVLSFAGINTVVSKGAAKPLVRDLITAPEVHGESGLDGPILPPPTLKPSDKTAVETIIGILKESDEKITFIPTGPLTNVATVLLSEPEVKNKIERIVLMGGSMIGGNWTPAAEFNIVVDPEAASIVFNSGIPITMCGLDVTHKAQIYKEEIEKIRNIGNKVGVMVAELLDFYSKFYERFGFKGSPLHDPVAVAYVIDSTLVKSKMCHVDIETKGEFTDGCTVVDYYNITQKSKNVEVVLDIDRERFINMLYEALKKYN</sequence>
<organism evidence="5 7">
    <name type="scientific">Caldanaerobacter subterraneus</name>
    <dbReference type="NCBI Taxonomy" id="911092"/>
    <lineage>
        <taxon>Bacteria</taxon>
        <taxon>Bacillati</taxon>
        <taxon>Bacillota</taxon>
        <taxon>Clostridia</taxon>
        <taxon>Thermoanaerobacterales</taxon>
        <taxon>Thermoanaerobacteraceae</taxon>
        <taxon>Caldanaerobacter</taxon>
    </lineage>
</organism>
<dbReference type="Pfam" id="PF01156">
    <property type="entry name" value="IU_nuc_hydro"/>
    <property type="match status" value="1"/>
</dbReference>
<evidence type="ECO:0000259" key="3">
    <source>
        <dbReference type="Pfam" id="PF01156"/>
    </source>
</evidence>